<dbReference type="AlphaFoldDB" id="A0A7W4Z0Z5"/>
<evidence type="ECO:0000313" key="3">
    <source>
        <dbReference type="Proteomes" id="UP000589626"/>
    </source>
</evidence>
<sequence>MSTCISRAGEFSAHEFSDPNYPLTCQLCFVFDEDEANRRLRAARYLVGDWQVNGNSRALGDTTAAVWHLAARQLLAVLAGDDAHDVDPKLPANSARTADETTTTAPEEG</sequence>
<gene>
    <name evidence="2" type="ORF">FHU40_000801</name>
</gene>
<feature type="region of interest" description="Disordered" evidence="1">
    <location>
        <begin position="86"/>
        <end position="109"/>
    </location>
</feature>
<dbReference type="RefSeq" id="WP_183590957.1">
    <property type="nucleotide sequence ID" value="NZ_JACHWR010000001.1"/>
</dbReference>
<accession>A0A7W4Z0Z5</accession>
<dbReference type="EMBL" id="JACHWR010000001">
    <property type="protein sequence ID" value="MBB3041000.1"/>
    <property type="molecule type" value="Genomic_DNA"/>
</dbReference>
<proteinExistence type="predicted"/>
<evidence type="ECO:0000256" key="1">
    <source>
        <dbReference type="SAM" id="MobiDB-lite"/>
    </source>
</evidence>
<evidence type="ECO:0000313" key="2">
    <source>
        <dbReference type="EMBL" id="MBB3041000.1"/>
    </source>
</evidence>
<dbReference type="Proteomes" id="UP000589626">
    <property type="component" value="Unassembled WGS sequence"/>
</dbReference>
<reference evidence="2 3" key="1">
    <citation type="submission" date="2020-08" db="EMBL/GenBank/DDBJ databases">
        <title>Sequencing the genomes of 1000 actinobacteria strains.</title>
        <authorList>
            <person name="Klenk H.-P."/>
        </authorList>
    </citation>
    <scope>NUCLEOTIDE SEQUENCE [LARGE SCALE GENOMIC DNA]</scope>
    <source>
        <strain evidence="2 3">DSM 105498</strain>
    </source>
</reference>
<feature type="compositionally biased region" description="Low complexity" evidence="1">
    <location>
        <begin position="100"/>
        <end position="109"/>
    </location>
</feature>
<comment type="caution">
    <text evidence="2">The sequence shown here is derived from an EMBL/GenBank/DDBJ whole genome shotgun (WGS) entry which is preliminary data.</text>
</comment>
<name>A0A7W4Z0Z5_9ACTN</name>
<protein>
    <submittedName>
        <fullName evidence="2">Uncharacterized protein</fullName>
    </submittedName>
</protein>
<organism evidence="2 3">
    <name type="scientific">Nocardioides soli</name>
    <dbReference type="NCBI Taxonomy" id="1036020"/>
    <lineage>
        <taxon>Bacteria</taxon>
        <taxon>Bacillati</taxon>
        <taxon>Actinomycetota</taxon>
        <taxon>Actinomycetes</taxon>
        <taxon>Propionibacteriales</taxon>
        <taxon>Nocardioidaceae</taxon>
        <taxon>Nocardioides</taxon>
    </lineage>
</organism>
<keyword evidence="3" id="KW-1185">Reference proteome</keyword>